<dbReference type="Proteomes" id="UP000015101">
    <property type="component" value="Unassembled WGS sequence"/>
</dbReference>
<dbReference type="EMBL" id="KB097753">
    <property type="protein sequence ID" value="ESN90316.1"/>
    <property type="molecule type" value="Genomic_DNA"/>
</dbReference>
<feature type="compositionally biased region" description="Basic and acidic residues" evidence="1">
    <location>
        <begin position="78"/>
        <end position="101"/>
    </location>
</feature>
<feature type="compositionally biased region" description="Polar residues" evidence="1">
    <location>
        <begin position="252"/>
        <end position="270"/>
    </location>
</feature>
<protein>
    <submittedName>
        <fullName evidence="2 3">Uncharacterized protein</fullName>
    </submittedName>
</protein>
<feature type="region of interest" description="Disordered" evidence="1">
    <location>
        <begin position="250"/>
        <end position="272"/>
    </location>
</feature>
<name>T1EXI7_HELRO</name>
<dbReference type="InParanoid" id="T1EXI7"/>
<feature type="compositionally biased region" description="Basic residues" evidence="1">
    <location>
        <begin position="140"/>
        <end position="152"/>
    </location>
</feature>
<dbReference type="RefSeq" id="XP_009031269.1">
    <property type="nucleotide sequence ID" value="XM_009033021.1"/>
</dbReference>
<feature type="compositionally biased region" description="Acidic residues" evidence="1">
    <location>
        <begin position="102"/>
        <end position="123"/>
    </location>
</feature>
<dbReference type="GeneID" id="20201287"/>
<proteinExistence type="predicted"/>
<keyword evidence="4" id="KW-1185">Reference proteome</keyword>
<accession>T1EXI7</accession>
<feature type="compositionally biased region" description="Acidic residues" evidence="1">
    <location>
        <begin position="68"/>
        <end position="77"/>
    </location>
</feature>
<reference evidence="4" key="1">
    <citation type="submission" date="2012-12" db="EMBL/GenBank/DDBJ databases">
        <authorList>
            <person name="Hellsten U."/>
            <person name="Grimwood J."/>
            <person name="Chapman J.A."/>
            <person name="Shapiro H."/>
            <person name="Aerts A."/>
            <person name="Otillar R.P."/>
            <person name="Terry A.Y."/>
            <person name="Boore J.L."/>
            <person name="Simakov O."/>
            <person name="Marletaz F."/>
            <person name="Cho S.-J."/>
            <person name="Edsinger-Gonzales E."/>
            <person name="Havlak P."/>
            <person name="Kuo D.-H."/>
            <person name="Larsson T."/>
            <person name="Lv J."/>
            <person name="Arendt D."/>
            <person name="Savage R."/>
            <person name="Osoegawa K."/>
            <person name="de Jong P."/>
            <person name="Lindberg D.R."/>
            <person name="Seaver E.C."/>
            <person name="Weisblat D.A."/>
            <person name="Putnam N.H."/>
            <person name="Grigoriev I.V."/>
            <person name="Rokhsar D.S."/>
        </authorList>
    </citation>
    <scope>NUCLEOTIDE SEQUENCE</scope>
</reference>
<dbReference type="EMBL" id="AMQM01002223">
    <property type="status" value="NOT_ANNOTATED_CDS"/>
    <property type="molecule type" value="Genomic_DNA"/>
</dbReference>
<dbReference type="AlphaFoldDB" id="T1EXI7"/>
<feature type="compositionally biased region" description="Basic and acidic residues" evidence="1">
    <location>
        <begin position="169"/>
        <end position="190"/>
    </location>
</feature>
<reference evidence="3" key="3">
    <citation type="submission" date="2015-06" db="UniProtKB">
        <authorList>
            <consortium name="EnsemblMetazoa"/>
        </authorList>
    </citation>
    <scope>IDENTIFICATION</scope>
</reference>
<evidence type="ECO:0000313" key="4">
    <source>
        <dbReference type="Proteomes" id="UP000015101"/>
    </source>
</evidence>
<dbReference type="EnsemblMetazoa" id="HelroT165970">
    <property type="protein sequence ID" value="HelroP165970"/>
    <property type="gene ID" value="HelroG165970"/>
</dbReference>
<organism evidence="3 4">
    <name type="scientific">Helobdella robusta</name>
    <name type="common">Californian leech</name>
    <dbReference type="NCBI Taxonomy" id="6412"/>
    <lineage>
        <taxon>Eukaryota</taxon>
        <taxon>Metazoa</taxon>
        <taxon>Spiralia</taxon>
        <taxon>Lophotrochozoa</taxon>
        <taxon>Annelida</taxon>
        <taxon>Clitellata</taxon>
        <taxon>Hirudinea</taxon>
        <taxon>Rhynchobdellida</taxon>
        <taxon>Glossiphoniidae</taxon>
        <taxon>Helobdella</taxon>
    </lineage>
</organism>
<evidence type="ECO:0000313" key="3">
    <source>
        <dbReference type="EnsemblMetazoa" id="HelroP165970"/>
    </source>
</evidence>
<dbReference type="KEGG" id="hro:HELRODRAFT_165970"/>
<dbReference type="CTD" id="20201287"/>
<evidence type="ECO:0000256" key="1">
    <source>
        <dbReference type="SAM" id="MobiDB-lite"/>
    </source>
</evidence>
<feature type="region of interest" description="Disordered" evidence="1">
    <location>
        <begin position="499"/>
        <end position="528"/>
    </location>
</feature>
<evidence type="ECO:0000313" key="2">
    <source>
        <dbReference type="EMBL" id="ESN90316.1"/>
    </source>
</evidence>
<dbReference type="HOGENOM" id="CLU_364966_0_0_1"/>
<feature type="region of interest" description="Disordered" evidence="1">
    <location>
        <begin position="68"/>
        <end position="210"/>
    </location>
</feature>
<gene>
    <name evidence="3" type="primary">20201287</name>
    <name evidence="2" type="ORF">HELRODRAFT_165970</name>
</gene>
<feature type="compositionally biased region" description="Acidic residues" evidence="1">
    <location>
        <begin position="201"/>
        <end position="210"/>
    </location>
</feature>
<feature type="compositionally biased region" description="Basic residues" evidence="1">
    <location>
        <begin position="517"/>
        <end position="528"/>
    </location>
</feature>
<reference evidence="2 4" key="2">
    <citation type="journal article" date="2013" name="Nature">
        <title>Insights into bilaterian evolution from three spiralian genomes.</title>
        <authorList>
            <person name="Simakov O."/>
            <person name="Marletaz F."/>
            <person name="Cho S.J."/>
            <person name="Edsinger-Gonzales E."/>
            <person name="Havlak P."/>
            <person name="Hellsten U."/>
            <person name="Kuo D.H."/>
            <person name="Larsson T."/>
            <person name="Lv J."/>
            <person name="Arendt D."/>
            <person name="Savage R."/>
            <person name="Osoegawa K."/>
            <person name="de Jong P."/>
            <person name="Grimwood J."/>
            <person name="Chapman J.A."/>
            <person name="Shapiro H."/>
            <person name="Aerts A."/>
            <person name="Otillar R.P."/>
            <person name="Terry A.Y."/>
            <person name="Boore J.L."/>
            <person name="Grigoriev I.V."/>
            <person name="Lindberg D.R."/>
            <person name="Seaver E.C."/>
            <person name="Weisblat D.A."/>
            <person name="Putnam N.H."/>
            <person name="Rokhsar D.S."/>
        </authorList>
    </citation>
    <scope>NUCLEOTIDE SEQUENCE</scope>
</reference>
<feature type="compositionally biased region" description="Polar residues" evidence="1">
    <location>
        <begin position="503"/>
        <end position="512"/>
    </location>
</feature>
<sequence length="765" mass="87420">MWTSVALVRNTFIYALVQHSPAIYRIDLRYKLTIAERIGTGSCDPVHVHYVEWMDQLWVQCHHDNDAGDDDDDGVEEDAYKNDADNRHDATSYDDDVHVDSDDNDDGDNNDDGGDNDNGDDYDGGGLGTYEGKSSSKVKGQSRKKSQQKIKNKQLSTKGSYDVGASRHGWKDADDGHDDDHDSPNYHNYDDVAAPVNDCNDHDDDGCADGSDDDDGAMYYGLKVLIVEHAAVDVHHHATSLKRILTGRCSGKNGQNKKTSNRNLFSSPMDSSRFEKNVNDQLVIDVEVDSNTNDSTNNVIKNIPNNISNFIHNEERRQQQPLLKHKPFNYSHSTPLSRQQNPHHKTTFARFQRQQQATNNKNFKIFYPQSNDFLATWKHLYVYNSSDQSLYEMTLQKYHDDETFATTQIIQNDNNKIFDKYDEDERNDSPHRKVVTKLKNLEVSDGIKKVLDFSEHACIPSQLHHIIFGGKILVECLEVENLPLFASLKQNQQPESFEEEYSTENANKSTNTFKERQQHKRKHQQRHTHARTRYKYLSYDVITQQADDLTSTMLQSSGYQLSPDCRLLVGLSDDMSSFIAYRVTMNDLKKCTPHNLQMFAYANAGSQYKFIKQTSRTLNEVVHTAVMNFVMTSMAFVRSSRSNNVQNHLNNLQTDDDKYEHAIHEDVPTQYDVVVSCAGEEMLKFQMDSPDVTIISKSFKRGTSSQEKSQNKEELSLDSGDHGNFIMRSLKNGGLSVVDLGREVIKCNWPNIKIDHYVWVTSNYF</sequence>